<evidence type="ECO:0000256" key="1">
    <source>
        <dbReference type="SAM" id="MobiDB-lite"/>
    </source>
</evidence>
<protein>
    <submittedName>
        <fullName evidence="2">Uncharacterized protein</fullName>
    </submittedName>
</protein>
<comment type="caution">
    <text evidence="2">The sequence shown here is derived from an EMBL/GenBank/DDBJ whole genome shotgun (WGS) entry which is preliminary data.</text>
</comment>
<reference evidence="2" key="2">
    <citation type="journal article" date="2023" name="Microbiol Resour">
        <title>Decontamination and Annotation of the Draft Genome Sequence of the Oomycete Lagenidium giganteum ARSEF 373.</title>
        <authorList>
            <person name="Morgan W.R."/>
            <person name="Tartar A."/>
        </authorList>
    </citation>
    <scope>NUCLEOTIDE SEQUENCE</scope>
    <source>
        <strain evidence="2">ARSEF 373</strain>
    </source>
</reference>
<feature type="compositionally biased region" description="Polar residues" evidence="1">
    <location>
        <begin position="178"/>
        <end position="192"/>
    </location>
</feature>
<feature type="non-terminal residue" evidence="2">
    <location>
        <position position="345"/>
    </location>
</feature>
<gene>
    <name evidence="2" type="ORF">N0F65_004212</name>
</gene>
<feature type="region of interest" description="Disordered" evidence="1">
    <location>
        <begin position="169"/>
        <end position="193"/>
    </location>
</feature>
<evidence type="ECO:0000313" key="3">
    <source>
        <dbReference type="Proteomes" id="UP001146120"/>
    </source>
</evidence>
<sequence>MVAEHGLVDALHVYDNDNTQAGTNNEHHTYRYTTARGETSSPRLDRWYLPAPGEQWRVAVSTSIPGLPADHDGVLMAITDVSKAPRARPEPRQYHCNGKQRRSDYLLTAHQHLDVFHTDKAKVSYWEQCKADIHELLLSSKPEARAQMIANYRSKMRGLLKERWCLHQPSKPSERTSKTSCVRYQPRSQDTNTTERIRRIGASIQSLKAARINHQRRRMFSQYQGHTPTQQKAFHARFRPPRTDNYLGTLGEDPSLTGQRLADQGQHAWCPIMGAKPTDAEHVENWLQHYRPQHPLTATQQDVLVQEITSEEVRWSIRKCKRRKATGPDRLPNDFYRNLEDELIT</sequence>
<name>A0AAV2YKK9_9STRA</name>
<keyword evidence="3" id="KW-1185">Reference proteome</keyword>
<accession>A0AAV2YKK9</accession>
<evidence type="ECO:0000313" key="2">
    <source>
        <dbReference type="EMBL" id="DAZ93823.1"/>
    </source>
</evidence>
<organism evidence="2 3">
    <name type="scientific">Lagenidium giganteum</name>
    <dbReference type="NCBI Taxonomy" id="4803"/>
    <lineage>
        <taxon>Eukaryota</taxon>
        <taxon>Sar</taxon>
        <taxon>Stramenopiles</taxon>
        <taxon>Oomycota</taxon>
        <taxon>Peronosporomycetes</taxon>
        <taxon>Pythiales</taxon>
        <taxon>Pythiaceae</taxon>
    </lineage>
</organism>
<proteinExistence type="predicted"/>
<dbReference type="AlphaFoldDB" id="A0AAV2YKK9"/>
<reference evidence="2" key="1">
    <citation type="submission" date="2022-11" db="EMBL/GenBank/DDBJ databases">
        <authorList>
            <person name="Morgan W.R."/>
            <person name="Tartar A."/>
        </authorList>
    </citation>
    <scope>NUCLEOTIDE SEQUENCE</scope>
    <source>
        <strain evidence="2">ARSEF 373</strain>
    </source>
</reference>
<dbReference type="EMBL" id="DAKRPA010000289">
    <property type="protein sequence ID" value="DAZ93823.1"/>
    <property type="molecule type" value="Genomic_DNA"/>
</dbReference>
<dbReference type="Proteomes" id="UP001146120">
    <property type="component" value="Unassembled WGS sequence"/>
</dbReference>